<dbReference type="InterPro" id="IPR035992">
    <property type="entry name" value="Ricin_B-like_lectins"/>
</dbReference>
<dbReference type="InterPro" id="IPR000772">
    <property type="entry name" value="Ricin_B_lectin"/>
</dbReference>
<keyword evidence="4" id="KW-1185">Reference proteome</keyword>
<name>A0A8H5CET5_9AGAR</name>
<dbReference type="SUPFAM" id="SSF50370">
    <property type="entry name" value="Ricin B-like lectins"/>
    <property type="match status" value="1"/>
</dbReference>
<evidence type="ECO:0000259" key="1">
    <source>
        <dbReference type="Pfam" id="PF14200"/>
    </source>
</evidence>
<sequence>MSVESGNVYNLINAKSNTALDLSGTDGRTVSGYTENGGENQKWRFEQGQGGHWTARNVATGQYLGIDGSIKNGAPLIGVNDRVEWDIYPDEVDGGFHKLFVPGAQPATCMDLSDHGNANPGTKVTLWEAWEGKNQCWRFIHA</sequence>
<evidence type="ECO:0000313" key="2">
    <source>
        <dbReference type="EMBL" id="KAF5340414.1"/>
    </source>
</evidence>
<accession>A0A8H5CET5</accession>
<evidence type="ECO:0000313" key="3">
    <source>
        <dbReference type="EMBL" id="KAF5382832.1"/>
    </source>
</evidence>
<reference evidence="2 4" key="1">
    <citation type="journal article" date="2020" name="ISME J.">
        <title>Uncovering the hidden diversity of litter-decomposition mechanisms in mushroom-forming fungi.</title>
        <authorList>
            <person name="Floudas D."/>
            <person name="Bentzer J."/>
            <person name="Ahren D."/>
            <person name="Johansson T."/>
            <person name="Persson P."/>
            <person name="Tunlid A."/>
        </authorList>
    </citation>
    <scope>NUCLEOTIDE SEQUENCE [LARGE SCALE GENOMIC DNA]</scope>
    <source>
        <strain evidence="2 4">CBS 406.79</strain>
    </source>
</reference>
<dbReference type="Gene3D" id="2.80.10.50">
    <property type="match status" value="1"/>
</dbReference>
<dbReference type="CDD" id="cd23422">
    <property type="entry name" value="beta-trefoil_Ricin_MPL_CNL"/>
    <property type="match status" value="1"/>
</dbReference>
<dbReference type="Pfam" id="PF14200">
    <property type="entry name" value="RicinB_lectin_2"/>
    <property type="match status" value="1"/>
</dbReference>
<gene>
    <name evidence="3" type="ORF">D9757_007332</name>
    <name evidence="2" type="ORF">D9757_014762</name>
</gene>
<proteinExistence type="predicted"/>
<dbReference type="EMBL" id="JAACJN010000050">
    <property type="protein sequence ID" value="KAF5382832.1"/>
    <property type="molecule type" value="Genomic_DNA"/>
</dbReference>
<comment type="caution">
    <text evidence="2">The sequence shown here is derived from an EMBL/GenBank/DDBJ whole genome shotgun (WGS) entry which is preliminary data.</text>
</comment>
<evidence type="ECO:0000313" key="4">
    <source>
        <dbReference type="Proteomes" id="UP000518752"/>
    </source>
</evidence>
<dbReference type="AlphaFoldDB" id="A0A8H5CET5"/>
<protein>
    <recommendedName>
        <fullName evidence="1">Ricin B lectin domain-containing protein</fullName>
    </recommendedName>
</protein>
<dbReference type="OrthoDB" id="2131701at2759"/>
<feature type="domain" description="Ricin B lectin" evidence="1">
    <location>
        <begin position="5"/>
        <end position="77"/>
    </location>
</feature>
<dbReference type="EMBL" id="JAACJN010000532">
    <property type="protein sequence ID" value="KAF5340414.1"/>
    <property type="molecule type" value="Genomic_DNA"/>
</dbReference>
<organism evidence="2 4">
    <name type="scientific">Collybiopsis confluens</name>
    <dbReference type="NCBI Taxonomy" id="2823264"/>
    <lineage>
        <taxon>Eukaryota</taxon>
        <taxon>Fungi</taxon>
        <taxon>Dikarya</taxon>
        <taxon>Basidiomycota</taxon>
        <taxon>Agaricomycotina</taxon>
        <taxon>Agaricomycetes</taxon>
        <taxon>Agaricomycetidae</taxon>
        <taxon>Agaricales</taxon>
        <taxon>Marasmiineae</taxon>
        <taxon>Omphalotaceae</taxon>
        <taxon>Collybiopsis</taxon>
    </lineage>
</organism>
<dbReference type="Proteomes" id="UP000518752">
    <property type="component" value="Unassembled WGS sequence"/>
</dbReference>